<protein>
    <submittedName>
        <fullName evidence="6">S-adenosyl-L-methionine-dependent methyltransferase</fullName>
    </submittedName>
</protein>
<gene>
    <name evidence="6" type="ORF">FIBSPDRAFT_942419</name>
</gene>
<evidence type="ECO:0000256" key="1">
    <source>
        <dbReference type="ARBA" id="ARBA00022603"/>
    </source>
</evidence>
<dbReference type="Gene3D" id="1.10.10.10">
    <property type="entry name" value="Winged helix-like DNA-binding domain superfamily/Winged helix DNA-binding domain"/>
    <property type="match status" value="1"/>
</dbReference>
<evidence type="ECO:0000259" key="5">
    <source>
        <dbReference type="Pfam" id="PF08100"/>
    </source>
</evidence>
<dbReference type="InterPro" id="IPR012967">
    <property type="entry name" value="COMT_dimerisation"/>
</dbReference>
<dbReference type="OrthoDB" id="1606438at2759"/>
<dbReference type="PANTHER" id="PTHR43712:SF2">
    <property type="entry name" value="O-METHYLTRANSFERASE CICE"/>
    <property type="match status" value="1"/>
</dbReference>
<evidence type="ECO:0000313" key="6">
    <source>
        <dbReference type="EMBL" id="KZP34272.1"/>
    </source>
</evidence>
<sequence length="451" mass="48998">MSSPLTPKAQLEALLALVNSAAQEAIAVYEKSGDLPSTDTVHALDTSVESLDLRKAIRILEGACDQLCTTLAPPRHTLCNRSFFHYEPACMNVVIKANVAGILAGHPEGLPIADIANQAGILSEKLGRIMSFLATKHCFREVSQGVFANNRLSSQLVSSTPVGDCCLLIGGISMLGANSLHAWLTDPEYGLSEGPAPASFIYSIKDQGRTDLFDWLNHNPEWLTLFSGGMVGFTEISGDAPMLAQTYPFAELPENSTFCDVGGNVGHVCMEVVKTHPKIHVTLQDQPSVLEQAKQHWATELPEAVIANRVDFVPINFLSETAVKDQDIYYIRCVLHDWSNADAVVILKNVRGAMKPESRVIIHEFTLGSTHRLDPLQSHSSDQAPAPLLPNYGAGGILPYYQDINMMNMANGKERSLDEFKALGAAAGLEFVKVWDLAFTAMVEFGIAHNA</sequence>
<evidence type="ECO:0000313" key="7">
    <source>
        <dbReference type="Proteomes" id="UP000076532"/>
    </source>
</evidence>
<name>A0A166WZG9_9AGAM</name>
<keyword evidence="2" id="KW-0808">Transferase</keyword>
<dbReference type="GO" id="GO:0008171">
    <property type="term" value="F:O-methyltransferase activity"/>
    <property type="evidence" value="ECO:0007669"/>
    <property type="project" value="InterPro"/>
</dbReference>
<evidence type="ECO:0000256" key="2">
    <source>
        <dbReference type="ARBA" id="ARBA00022679"/>
    </source>
</evidence>
<accession>A0A166WZG9</accession>
<keyword evidence="3" id="KW-0949">S-adenosyl-L-methionine</keyword>
<dbReference type="SUPFAM" id="SSF53335">
    <property type="entry name" value="S-adenosyl-L-methionine-dependent methyltransferases"/>
    <property type="match status" value="1"/>
</dbReference>
<keyword evidence="7" id="KW-1185">Reference proteome</keyword>
<dbReference type="Pfam" id="PF00891">
    <property type="entry name" value="Methyltransf_2"/>
    <property type="match status" value="1"/>
</dbReference>
<keyword evidence="1 6" id="KW-0489">Methyltransferase</keyword>
<dbReference type="STRING" id="436010.A0A166WZG9"/>
<dbReference type="InterPro" id="IPR036390">
    <property type="entry name" value="WH_DNA-bd_sf"/>
</dbReference>
<evidence type="ECO:0000259" key="4">
    <source>
        <dbReference type="Pfam" id="PF00891"/>
    </source>
</evidence>
<evidence type="ECO:0000256" key="3">
    <source>
        <dbReference type="ARBA" id="ARBA00022691"/>
    </source>
</evidence>
<dbReference type="PANTHER" id="PTHR43712">
    <property type="entry name" value="PUTATIVE (AFU_ORTHOLOGUE AFUA_4G14580)-RELATED"/>
    <property type="match status" value="1"/>
</dbReference>
<dbReference type="GO" id="GO:0032259">
    <property type="term" value="P:methylation"/>
    <property type="evidence" value="ECO:0007669"/>
    <property type="project" value="UniProtKB-KW"/>
</dbReference>
<dbReference type="SUPFAM" id="SSF46785">
    <property type="entry name" value="Winged helix' DNA-binding domain"/>
    <property type="match status" value="1"/>
</dbReference>
<feature type="domain" description="O-methyltransferase C-terminal" evidence="4">
    <location>
        <begin position="208"/>
        <end position="429"/>
    </location>
</feature>
<dbReference type="EMBL" id="KV417480">
    <property type="protein sequence ID" value="KZP34272.1"/>
    <property type="molecule type" value="Genomic_DNA"/>
</dbReference>
<proteinExistence type="predicted"/>
<dbReference type="PROSITE" id="PS51683">
    <property type="entry name" value="SAM_OMT_II"/>
    <property type="match status" value="1"/>
</dbReference>
<dbReference type="AlphaFoldDB" id="A0A166WZG9"/>
<reference evidence="6 7" key="1">
    <citation type="journal article" date="2016" name="Mol. Biol. Evol.">
        <title>Comparative Genomics of Early-Diverging Mushroom-Forming Fungi Provides Insights into the Origins of Lignocellulose Decay Capabilities.</title>
        <authorList>
            <person name="Nagy L.G."/>
            <person name="Riley R."/>
            <person name="Tritt A."/>
            <person name="Adam C."/>
            <person name="Daum C."/>
            <person name="Floudas D."/>
            <person name="Sun H."/>
            <person name="Yadav J.S."/>
            <person name="Pangilinan J."/>
            <person name="Larsson K.H."/>
            <person name="Matsuura K."/>
            <person name="Barry K."/>
            <person name="Labutti K."/>
            <person name="Kuo R."/>
            <person name="Ohm R.A."/>
            <person name="Bhattacharya S.S."/>
            <person name="Shirouzu T."/>
            <person name="Yoshinaga Y."/>
            <person name="Martin F.M."/>
            <person name="Grigoriev I.V."/>
            <person name="Hibbett D.S."/>
        </authorList>
    </citation>
    <scope>NUCLEOTIDE SEQUENCE [LARGE SCALE GENOMIC DNA]</scope>
    <source>
        <strain evidence="6 7">CBS 109695</strain>
    </source>
</reference>
<dbReference type="InterPro" id="IPR036388">
    <property type="entry name" value="WH-like_DNA-bd_sf"/>
</dbReference>
<organism evidence="6 7">
    <name type="scientific">Athelia psychrophila</name>
    <dbReference type="NCBI Taxonomy" id="1759441"/>
    <lineage>
        <taxon>Eukaryota</taxon>
        <taxon>Fungi</taxon>
        <taxon>Dikarya</taxon>
        <taxon>Basidiomycota</taxon>
        <taxon>Agaricomycotina</taxon>
        <taxon>Agaricomycetes</taxon>
        <taxon>Agaricomycetidae</taxon>
        <taxon>Atheliales</taxon>
        <taxon>Atheliaceae</taxon>
        <taxon>Athelia</taxon>
    </lineage>
</organism>
<dbReference type="InterPro" id="IPR001077">
    <property type="entry name" value="COMT_C"/>
</dbReference>
<dbReference type="Proteomes" id="UP000076532">
    <property type="component" value="Unassembled WGS sequence"/>
</dbReference>
<dbReference type="Pfam" id="PF08100">
    <property type="entry name" value="Dimerisation"/>
    <property type="match status" value="1"/>
</dbReference>
<dbReference type="InterPro" id="IPR016461">
    <property type="entry name" value="COMT-like"/>
</dbReference>
<dbReference type="Gene3D" id="3.40.50.150">
    <property type="entry name" value="Vaccinia Virus protein VP39"/>
    <property type="match status" value="1"/>
</dbReference>
<feature type="domain" description="O-methyltransferase dimerisation" evidence="5">
    <location>
        <begin position="85"/>
        <end position="158"/>
    </location>
</feature>
<dbReference type="InterPro" id="IPR029063">
    <property type="entry name" value="SAM-dependent_MTases_sf"/>
</dbReference>